<keyword evidence="2" id="KW-1185">Reference proteome</keyword>
<comment type="caution">
    <text evidence="1">The sequence shown here is derived from an EMBL/GenBank/DDBJ whole genome shotgun (WGS) entry which is preliminary data.</text>
</comment>
<evidence type="ECO:0000313" key="1">
    <source>
        <dbReference type="EMBL" id="MCY9532963.1"/>
    </source>
</evidence>
<protein>
    <submittedName>
        <fullName evidence="1">Uncharacterized protein</fullName>
    </submittedName>
</protein>
<accession>A0ABT4EGT8</accession>
<organism evidence="1 2">
    <name type="scientific">Paenibacillus alvei</name>
    <name type="common">Bacillus alvei</name>
    <dbReference type="NCBI Taxonomy" id="44250"/>
    <lineage>
        <taxon>Bacteria</taxon>
        <taxon>Bacillati</taxon>
        <taxon>Bacillota</taxon>
        <taxon>Bacilli</taxon>
        <taxon>Bacillales</taxon>
        <taxon>Paenibacillaceae</taxon>
        <taxon>Paenibacillus</taxon>
    </lineage>
</organism>
<name>A0ABT4EGT8_PAEAL</name>
<gene>
    <name evidence="1" type="ORF">M5X04_27005</name>
</gene>
<dbReference type="EMBL" id="JAMDLY010000024">
    <property type="protein sequence ID" value="MCY9532963.1"/>
    <property type="molecule type" value="Genomic_DNA"/>
</dbReference>
<sequence length="161" mass="18712">MTSESKLPSDKQSLLSATNYEVFNRDLMRKVFPRIIRDFKETDGKKGRKIGDIIPFYYALLSYIDGTEYRADGTKNARYGACFLSREAIAEHTGIDDKRQPYLCAVLELNGLIRTQTHYEGTKRYKWYFPSFCPRISDDGYVVNEDGERIIPDYSRLPNVR</sequence>
<reference evidence="1 2" key="1">
    <citation type="submission" date="2022-05" db="EMBL/GenBank/DDBJ databases">
        <title>Genome Sequencing of Bee-Associated Microbes.</title>
        <authorList>
            <person name="Dunlap C."/>
        </authorList>
    </citation>
    <scope>NUCLEOTIDE SEQUENCE [LARGE SCALE GENOMIC DNA]</scope>
    <source>
        <strain evidence="1 2">NRRL NRS-750</strain>
    </source>
</reference>
<dbReference type="Proteomes" id="UP001527090">
    <property type="component" value="Unassembled WGS sequence"/>
</dbReference>
<proteinExistence type="predicted"/>
<evidence type="ECO:0000313" key="2">
    <source>
        <dbReference type="Proteomes" id="UP001527090"/>
    </source>
</evidence>